<keyword evidence="12" id="KW-1185">Reference proteome</keyword>
<accession>A0AA36I9R8</accession>
<evidence type="ECO:0000256" key="5">
    <source>
        <dbReference type="ARBA" id="ARBA00022723"/>
    </source>
</evidence>
<name>A0AA36I9R8_9DINO</name>
<dbReference type="PANTHER" id="PTHR32057:SF14">
    <property type="entry name" value="PROTEIN ADENYLYLTRANSFERASE SELO, MITOCHONDRIAL"/>
    <property type="match status" value="1"/>
</dbReference>
<dbReference type="GO" id="GO:0070733">
    <property type="term" value="F:AMPylase activity"/>
    <property type="evidence" value="ECO:0007669"/>
    <property type="project" value="TreeGrafter"/>
</dbReference>
<dbReference type="Pfam" id="PF02696">
    <property type="entry name" value="SelO"/>
    <property type="match status" value="1"/>
</dbReference>
<dbReference type="EMBL" id="CAUJNA010001035">
    <property type="protein sequence ID" value="CAJ1383615.1"/>
    <property type="molecule type" value="Genomic_DNA"/>
</dbReference>
<dbReference type="Proteomes" id="UP001178507">
    <property type="component" value="Unassembled WGS sequence"/>
</dbReference>
<feature type="region of interest" description="Disordered" evidence="10">
    <location>
        <begin position="397"/>
        <end position="418"/>
    </location>
</feature>
<evidence type="ECO:0000256" key="7">
    <source>
        <dbReference type="ARBA" id="ARBA00022840"/>
    </source>
</evidence>
<evidence type="ECO:0000256" key="8">
    <source>
        <dbReference type="ARBA" id="ARBA00022842"/>
    </source>
</evidence>
<keyword evidence="3" id="KW-0808">Transferase</keyword>
<evidence type="ECO:0000256" key="1">
    <source>
        <dbReference type="ARBA" id="ARBA00001946"/>
    </source>
</evidence>
<evidence type="ECO:0000256" key="4">
    <source>
        <dbReference type="ARBA" id="ARBA00022695"/>
    </source>
</evidence>
<proteinExistence type="inferred from homology"/>
<feature type="non-terminal residue" evidence="11">
    <location>
        <position position="1"/>
    </location>
</feature>
<gene>
    <name evidence="11" type="ORF">EVOR1521_LOCUS10702</name>
</gene>
<keyword evidence="6" id="KW-0547">Nucleotide-binding</keyword>
<evidence type="ECO:0000313" key="12">
    <source>
        <dbReference type="Proteomes" id="UP001178507"/>
    </source>
</evidence>
<protein>
    <recommendedName>
        <fullName evidence="9">Selenoprotein O</fullName>
    </recommendedName>
</protein>
<evidence type="ECO:0000256" key="2">
    <source>
        <dbReference type="ARBA" id="ARBA00009747"/>
    </source>
</evidence>
<keyword evidence="7" id="KW-0067">ATP-binding</keyword>
<dbReference type="InterPro" id="IPR003846">
    <property type="entry name" value="SelO"/>
</dbReference>
<comment type="caution">
    <text evidence="11">The sequence shown here is derived from an EMBL/GenBank/DDBJ whole genome shotgun (WGS) entry which is preliminary data.</text>
</comment>
<evidence type="ECO:0000256" key="9">
    <source>
        <dbReference type="ARBA" id="ARBA00031547"/>
    </source>
</evidence>
<keyword evidence="8" id="KW-0460">Magnesium</keyword>
<comment type="similarity">
    <text evidence="2">Belongs to the SELO family.</text>
</comment>
<evidence type="ECO:0000256" key="3">
    <source>
        <dbReference type="ARBA" id="ARBA00022679"/>
    </source>
</evidence>
<dbReference type="AlphaFoldDB" id="A0AA36I9R8"/>
<evidence type="ECO:0000256" key="6">
    <source>
        <dbReference type="ARBA" id="ARBA00022741"/>
    </source>
</evidence>
<sequence length="418" mass="45841">EVSLKKPGVTARVMPSFLRFGSAQLAAKRQGPQGLVRLARFALGVLARTERAGVAAPPGSESLPPPLRESCFFGSQRSCAHEADALSDDAVLRCLLERTVQRTAALVAAWMAVGFAHGVMNTDNLSLLGLTVDLNVYGFLSKYDPAWAPNHIDDTARYAFGAQPEIAKWNLERLSDALTGTAFVMDREPDAGEWHQGEEWLDKKSAQLELTRFQGLFQKCYVARMELRLGLAPSGAPCVTSGSSGCTVRRWLRWLEASGADYVRASRGLAEASDADALAAHAGADPAKNAELKEILADLSKLQGEHWRELVRARVPVLAPRSHVLQEAARMVEMEKPGAVVRGFLQALQQLLREPFDLQPQVLTAAHDDPRSFWRGRDLSAESLSEQSAERLREQLKERLSAMPPQNLQQIRTSCGAQ</sequence>
<keyword evidence="4" id="KW-0548">Nucleotidyltransferase</keyword>
<comment type="cofactor">
    <cofactor evidence="1">
        <name>Mg(2+)</name>
        <dbReference type="ChEBI" id="CHEBI:18420"/>
    </cofactor>
</comment>
<feature type="compositionally biased region" description="Polar residues" evidence="10">
    <location>
        <begin position="404"/>
        <end position="418"/>
    </location>
</feature>
<reference evidence="11" key="1">
    <citation type="submission" date="2023-08" db="EMBL/GenBank/DDBJ databases">
        <authorList>
            <person name="Chen Y."/>
            <person name="Shah S."/>
            <person name="Dougan E. K."/>
            <person name="Thang M."/>
            <person name="Chan C."/>
        </authorList>
    </citation>
    <scope>NUCLEOTIDE SEQUENCE</scope>
</reference>
<dbReference type="GO" id="GO:0046872">
    <property type="term" value="F:metal ion binding"/>
    <property type="evidence" value="ECO:0007669"/>
    <property type="project" value="UniProtKB-KW"/>
</dbReference>
<organism evidence="11 12">
    <name type="scientific">Effrenium voratum</name>
    <dbReference type="NCBI Taxonomy" id="2562239"/>
    <lineage>
        <taxon>Eukaryota</taxon>
        <taxon>Sar</taxon>
        <taxon>Alveolata</taxon>
        <taxon>Dinophyceae</taxon>
        <taxon>Suessiales</taxon>
        <taxon>Symbiodiniaceae</taxon>
        <taxon>Effrenium</taxon>
    </lineage>
</organism>
<keyword evidence="5" id="KW-0479">Metal-binding</keyword>
<evidence type="ECO:0000256" key="10">
    <source>
        <dbReference type="SAM" id="MobiDB-lite"/>
    </source>
</evidence>
<evidence type="ECO:0000313" key="11">
    <source>
        <dbReference type="EMBL" id="CAJ1383615.1"/>
    </source>
</evidence>
<dbReference type="PANTHER" id="PTHR32057">
    <property type="entry name" value="PROTEIN ADENYLYLTRANSFERASE SELO, MITOCHONDRIAL"/>
    <property type="match status" value="1"/>
</dbReference>
<dbReference type="GO" id="GO:0005524">
    <property type="term" value="F:ATP binding"/>
    <property type="evidence" value="ECO:0007669"/>
    <property type="project" value="UniProtKB-KW"/>
</dbReference>